<keyword evidence="3" id="KW-1185">Reference proteome</keyword>
<comment type="caution">
    <text evidence="2">The sequence shown here is derived from an EMBL/GenBank/DDBJ whole genome shotgun (WGS) entry which is preliminary data.</text>
</comment>
<dbReference type="OrthoDB" id="2687259at2759"/>
<evidence type="ECO:0000313" key="2">
    <source>
        <dbReference type="EMBL" id="RXW14625.1"/>
    </source>
</evidence>
<feature type="region of interest" description="Disordered" evidence="1">
    <location>
        <begin position="1"/>
        <end position="49"/>
    </location>
</feature>
<evidence type="ECO:0000256" key="1">
    <source>
        <dbReference type="SAM" id="MobiDB-lite"/>
    </source>
</evidence>
<organism evidence="2 3">
    <name type="scientific">Candolleomyces aberdarensis</name>
    <dbReference type="NCBI Taxonomy" id="2316362"/>
    <lineage>
        <taxon>Eukaryota</taxon>
        <taxon>Fungi</taxon>
        <taxon>Dikarya</taxon>
        <taxon>Basidiomycota</taxon>
        <taxon>Agaricomycotina</taxon>
        <taxon>Agaricomycetes</taxon>
        <taxon>Agaricomycetidae</taxon>
        <taxon>Agaricales</taxon>
        <taxon>Agaricineae</taxon>
        <taxon>Psathyrellaceae</taxon>
        <taxon>Candolleomyces</taxon>
    </lineage>
</organism>
<gene>
    <name evidence="2" type="ORF">EST38_g11226</name>
</gene>
<feature type="compositionally biased region" description="Basic and acidic residues" evidence="1">
    <location>
        <begin position="1"/>
        <end position="10"/>
    </location>
</feature>
<reference evidence="2 3" key="1">
    <citation type="submission" date="2019-01" db="EMBL/GenBank/DDBJ databases">
        <title>Draft genome sequence of Psathyrella aberdarensis IHI B618.</title>
        <authorList>
            <person name="Buettner E."/>
            <person name="Kellner H."/>
        </authorList>
    </citation>
    <scope>NUCLEOTIDE SEQUENCE [LARGE SCALE GENOMIC DNA]</scope>
    <source>
        <strain evidence="2 3">IHI B618</strain>
    </source>
</reference>
<name>A0A4Q2D8N2_9AGAR</name>
<dbReference type="AlphaFoldDB" id="A0A4Q2D8N2"/>
<dbReference type="EMBL" id="SDEE01000671">
    <property type="protein sequence ID" value="RXW14625.1"/>
    <property type="molecule type" value="Genomic_DNA"/>
</dbReference>
<accession>A0A4Q2D8N2</accession>
<protein>
    <submittedName>
        <fullName evidence="2">Uncharacterized protein</fullName>
    </submittedName>
</protein>
<proteinExistence type="predicted"/>
<sequence>MDQATTHDGDSNDLDQADTSEHAGLGVRHDDDPNEMDQADAYEHADHDYLDDMNDREIILHEEMYGEI</sequence>
<evidence type="ECO:0000313" key="3">
    <source>
        <dbReference type="Proteomes" id="UP000290288"/>
    </source>
</evidence>
<dbReference type="Proteomes" id="UP000290288">
    <property type="component" value="Unassembled WGS sequence"/>
</dbReference>